<dbReference type="Proteomes" id="UP000194641">
    <property type="component" value="Unassembled WGS sequence"/>
</dbReference>
<dbReference type="EMBL" id="JOPA01000049">
    <property type="protein sequence ID" value="OUI90752.1"/>
    <property type="molecule type" value="Genomic_DNA"/>
</dbReference>
<evidence type="ECO:0000313" key="1">
    <source>
        <dbReference type="EMBL" id="OUI90752.1"/>
    </source>
</evidence>
<accession>A0A252AM81</accession>
<gene>
    <name evidence="1" type="ORF">HK17_13465</name>
</gene>
<protein>
    <submittedName>
        <fullName evidence="1">Uncharacterized protein</fullName>
    </submittedName>
</protein>
<proteinExistence type="predicted"/>
<organism evidence="1 2">
    <name type="scientific">Acetobacter indonesiensis</name>
    <dbReference type="NCBI Taxonomy" id="104101"/>
    <lineage>
        <taxon>Bacteria</taxon>
        <taxon>Pseudomonadati</taxon>
        <taxon>Pseudomonadota</taxon>
        <taxon>Alphaproteobacteria</taxon>
        <taxon>Acetobacterales</taxon>
        <taxon>Acetobacteraceae</taxon>
        <taxon>Acetobacter</taxon>
    </lineage>
</organism>
<sequence>MKKIDGKWYPETQEEKELLTEAENEIKNADKYNLYHLGPILTKYIGDVAIQKEKNGEPWEAEKEVLAKLNEHFLKLTEGYDKANAIYKKLGISND</sequence>
<dbReference type="AlphaFoldDB" id="A0A252AM81"/>
<comment type="caution">
    <text evidence="1">The sequence shown here is derived from an EMBL/GenBank/DDBJ whole genome shotgun (WGS) entry which is preliminary data.</text>
</comment>
<dbReference type="RefSeq" id="WP_086660023.1">
    <property type="nucleotide sequence ID" value="NZ_JBJJWX010000023.1"/>
</dbReference>
<reference evidence="2" key="1">
    <citation type="submission" date="2014-06" db="EMBL/GenBank/DDBJ databases">
        <authorList>
            <person name="Winans N.J."/>
            <person name="Newell P.D."/>
            <person name="Douglas A.E."/>
        </authorList>
    </citation>
    <scope>NUCLEOTIDE SEQUENCE [LARGE SCALE GENOMIC DNA]</scope>
</reference>
<evidence type="ECO:0000313" key="2">
    <source>
        <dbReference type="Proteomes" id="UP000194641"/>
    </source>
</evidence>
<name>A0A252AM81_9PROT</name>